<accession>A0A210PU26</accession>
<sequence length="144" mass="16747">MQTQSKYYGNMQTQSKFKRGNSVKKWGSSYSAQSQQLNNYKGFVKPKVLYKSETLKTKPYSYRLRSVGRTLIDQYLQNYMPWDTCTAMVTNTINTLFNPTSDFMNIFINAGVDNWCGNKLYALLQPVISPYTDRLFENLDLARD</sequence>
<name>A0A210PU26_MIZYE</name>
<organism evidence="1 2">
    <name type="scientific">Mizuhopecten yessoensis</name>
    <name type="common">Japanese scallop</name>
    <name type="synonym">Patinopecten yessoensis</name>
    <dbReference type="NCBI Taxonomy" id="6573"/>
    <lineage>
        <taxon>Eukaryota</taxon>
        <taxon>Metazoa</taxon>
        <taxon>Spiralia</taxon>
        <taxon>Lophotrochozoa</taxon>
        <taxon>Mollusca</taxon>
        <taxon>Bivalvia</taxon>
        <taxon>Autobranchia</taxon>
        <taxon>Pteriomorphia</taxon>
        <taxon>Pectinida</taxon>
        <taxon>Pectinoidea</taxon>
        <taxon>Pectinidae</taxon>
        <taxon>Mizuhopecten</taxon>
    </lineage>
</organism>
<dbReference type="EMBL" id="NEDP02005494">
    <property type="protein sequence ID" value="OWF39962.1"/>
    <property type="molecule type" value="Genomic_DNA"/>
</dbReference>
<dbReference type="AlphaFoldDB" id="A0A210PU26"/>
<proteinExistence type="predicted"/>
<dbReference type="Proteomes" id="UP000242188">
    <property type="component" value="Unassembled WGS sequence"/>
</dbReference>
<gene>
    <name evidence="1" type="ORF">KP79_PYT04294</name>
</gene>
<protein>
    <submittedName>
        <fullName evidence="1">Uncharacterized protein</fullName>
    </submittedName>
</protein>
<comment type="caution">
    <text evidence="1">The sequence shown here is derived from an EMBL/GenBank/DDBJ whole genome shotgun (WGS) entry which is preliminary data.</text>
</comment>
<evidence type="ECO:0000313" key="2">
    <source>
        <dbReference type="Proteomes" id="UP000242188"/>
    </source>
</evidence>
<evidence type="ECO:0000313" key="1">
    <source>
        <dbReference type="EMBL" id="OWF39962.1"/>
    </source>
</evidence>
<keyword evidence="2" id="KW-1185">Reference proteome</keyword>
<reference evidence="1 2" key="1">
    <citation type="journal article" date="2017" name="Nat. Ecol. Evol.">
        <title>Scallop genome provides insights into evolution of bilaterian karyotype and development.</title>
        <authorList>
            <person name="Wang S."/>
            <person name="Zhang J."/>
            <person name="Jiao W."/>
            <person name="Li J."/>
            <person name="Xun X."/>
            <person name="Sun Y."/>
            <person name="Guo X."/>
            <person name="Huan P."/>
            <person name="Dong B."/>
            <person name="Zhang L."/>
            <person name="Hu X."/>
            <person name="Sun X."/>
            <person name="Wang J."/>
            <person name="Zhao C."/>
            <person name="Wang Y."/>
            <person name="Wang D."/>
            <person name="Huang X."/>
            <person name="Wang R."/>
            <person name="Lv J."/>
            <person name="Li Y."/>
            <person name="Zhang Z."/>
            <person name="Liu B."/>
            <person name="Lu W."/>
            <person name="Hui Y."/>
            <person name="Liang J."/>
            <person name="Zhou Z."/>
            <person name="Hou R."/>
            <person name="Li X."/>
            <person name="Liu Y."/>
            <person name="Li H."/>
            <person name="Ning X."/>
            <person name="Lin Y."/>
            <person name="Zhao L."/>
            <person name="Xing Q."/>
            <person name="Dou J."/>
            <person name="Li Y."/>
            <person name="Mao J."/>
            <person name="Guo H."/>
            <person name="Dou H."/>
            <person name="Li T."/>
            <person name="Mu C."/>
            <person name="Jiang W."/>
            <person name="Fu Q."/>
            <person name="Fu X."/>
            <person name="Miao Y."/>
            <person name="Liu J."/>
            <person name="Yu Q."/>
            <person name="Li R."/>
            <person name="Liao H."/>
            <person name="Li X."/>
            <person name="Kong Y."/>
            <person name="Jiang Z."/>
            <person name="Chourrout D."/>
            <person name="Li R."/>
            <person name="Bao Z."/>
        </authorList>
    </citation>
    <scope>NUCLEOTIDE SEQUENCE [LARGE SCALE GENOMIC DNA]</scope>
    <source>
        <strain evidence="1 2">PY_sf001</strain>
    </source>
</reference>